<reference evidence="2" key="1">
    <citation type="journal article" date="2020" name="Stud. Mycol.">
        <title>101 Dothideomycetes genomes: a test case for predicting lifestyles and emergence of pathogens.</title>
        <authorList>
            <person name="Haridas S."/>
            <person name="Albert R."/>
            <person name="Binder M."/>
            <person name="Bloem J."/>
            <person name="Labutti K."/>
            <person name="Salamov A."/>
            <person name="Andreopoulos B."/>
            <person name="Baker S."/>
            <person name="Barry K."/>
            <person name="Bills G."/>
            <person name="Bluhm B."/>
            <person name="Cannon C."/>
            <person name="Castanera R."/>
            <person name="Culley D."/>
            <person name="Daum C."/>
            <person name="Ezra D."/>
            <person name="Gonzalez J."/>
            <person name="Henrissat B."/>
            <person name="Kuo A."/>
            <person name="Liang C."/>
            <person name="Lipzen A."/>
            <person name="Lutzoni F."/>
            <person name="Magnuson J."/>
            <person name="Mondo S."/>
            <person name="Nolan M."/>
            <person name="Ohm R."/>
            <person name="Pangilinan J."/>
            <person name="Park H.-J."/>
            <person name="Ramirez L."/>
            <person name="Alfaro M."/>
            <person name="Sun H."/>
            <person name="Tritt A."/>
            <person name="Yoshinaga Y."/>
            <person name="Zwiers L.-H."/>
            <person name="Turgeon B."/>
            <person name="Goodwin S."/>
            <person name="Spatafora J."/>
            <person name="Crous P."/>
            <person name="Grigoriev I."/>
        </authorList>
    </citation>
    <scope>NUCLEOTIDE SEQUENCE</scope>
    <source>
        <strain evidence="2">CBS 125425</strain>
    </source>
</reference>
<sequence>MACVALKEPLQPPSRLKIEIRVQRHRNLLPHHEAAAATTSSPITPLFRFSGPDLVLLDHHRPRKPGHTTASAFGAIGWLRWLSPGLRAKAQIISMAISPATASFRAPIQGWRESVQFQTNKIFYQRDSPAPKSTTGVWHRSSGSSCALPFRDAARIWGTRGHGATPSDLAENPGLPHTYIVLRTLHGSNIPCEFADDAMTRTAPSTWLGMTSRRRLEQPSETMERSREGRVM</sequence>
<evidence type="ECO:0000256" key="1">
    <source>
        <dbReference type="SAM" id="MobiDB-lite"/>
    </source>
</evidence>
<protein>
    <submittedName>
        <fullName evidence="2">Uncharacterized protein</fullName>
    </submittedName>
</protein>
<dbReference type="Proteomes" id="UP000799444">
    <property type="component" value="Unassembled WGS sequence"/>
</dbReference>
<feature type="region of interest" description="Disordered" evidence="1">
    <location>
        <begin position="213"/>
        <end position="232"/>
    </location>
</feature>
<name>A0A9P4V1Z2_9PLEO</name>
<comment type="caution">
    <text evidence="2">The sequence shown here is derived from an EMBL/GenBank/DDBJ whole genome shotgun (WGS) entry which is preliminary data.</text>
</comment>
<dbReference type="EMBL" id="ML996157">
    <property type="protein sequence ID" value="KAF2733726.1"/>
    <property type="molecule type" value="Genomic_DNA"/>
</dbReference>
<gene>
    <name evidence="2" type="ORF">EJ04DRAFT_524259</name>
</gene>
<feature type="compositionally biased region" description="Basic and acidic residues" evidence="1">
    <location>
        <begin position="214"/>
        <end position="232"/>
    </location>
</feature>
<keyword evidence="3" id="KW-1185">Reference proteome</keyword>
<evidence type="ECO:0000313" key="3">
    <source>
        <dbReference type="Proteomes" id="UP000799444"/>
    </source>
</evidence>
<accession>A0A9P4V1Z2</accession>
<organism evidence="2 3">
    <name type="scientific">Polyplosphaeria fusca</name>
    <dbReference type="NCBI Taxonomy" id="682080"/>
    <lineage>
        <taxon>Eukaryota</taxon>
        <taxon>Fungi</taxon>
        <taxon>Dikarya</taxon>
        <taxon>Ascomycota</taxon>
        <taxon>Pezizomycotina</taxon>
        <taxon>Dothideomycetes</taxon>
        <taxon>Pleosporomycetidae</taxon>
        <taxon>Pleosporales</taxon>
        <taxon>Tetraplosphaeriaceae</taxon>
        <taxon>Polyplosphaeria</taxon>
    </lineage>
</organism>
<dbReference type="AlphaFoldDB" id="A0A9P4V1Z2"/>
<evidence type="ECO:0000313" key="2">
    <source>
        <dbReference type="EMBL" id="KAF2733726.1"/>
    </source>
</evidence>
<proteinExistence type="predicted"/>